<proteinExistence type="predicted"/>
<evidence type="ECO:0000256" key="1">
    <source>
        <dbReference type="SAM" id="SignalP"/>
    </source>
</evidence>
<feature type="signal peptide" evidence="1">
    <location>
        <begin position="1"/>
        <end position="31"/>
    </location>
</feature>
<gene>
    <name evidence="2" type="ORF">QU481_12335</name>
</gene>
<evidence type="ECO:0000313" key="2">
    <source>
        <dbReference type="EMBL" id="MDN0075678.1"/>
    </source>
</evidence>
<name>A0ABT7XPF8_9NEIS</name>
<protein>
    <submittedName>
        <fullName evidence="2">DUF1302 family protein</fullName>
    </submittedName>
</protein>
<evidence type="ECO:0000313" key="3">
    <source>
        <dbReference type="Proteomes" id="UP001168540"/>
    </source>
</evidence>
<organism evidence="2 3">
    <name type="scientific">Crenobacter oryzisoli</name>
    <dbReference type="NCBI Taxonomy" id="3056844"/>
    <lineage>
        <taxon>Bacteria</taxon>
        <taxon>Pseudomonadati</taxon>
        <taxon>Pseudomonadota</taxon>
        <taxon>Betaproteobacteria</taxon>
        <taxon>Neisseriales</taxon>
        <taxon>Neisseriaceae</taxon>
        <taxon>Crenobacter</taxon>
    </lineage>
</organism>
<dbReference type="EMBL" id="JAUEDK010000020">
    <property type="protein sequence ID" value="MDN0075678.1"/>
    <property type="molecule type" value="Genomic_DNA"/>
</dbReference>
<sequence>MQKNNIINFKLKLPVLTAATVAALTVMSAQAFEFGAENSDLTGHWDTAVKLDLSRRTSSQDPHIAKSPNYNDGDLNFNKGEFTSERIDLFSQFELDYKHKMGVRVSGAAWYDAAYDNLNNPNPTPNHLVNGKPTVGLSGYTDRYAHGPSGELLEAYAFRNFDLGGQQKLDITAGKSLQSWGNSTQTLLHGINYGQYAYDLGKLYSVPRNEPQEVFLPREQVTADYTLSPQWSFGGEYFLDWQHSRFPEAGSYLGMYDLALDGGETAYVPNILGGLAFRGYDLTPNKTGDFGVNTKWSPSWFGGSISLIYRRTSDTLPDTVILDPVRKQYHIAYANDIDIYGLSLSKVIAGNKVGMDVSYRDNMPLASQPILTVSPAKAGQPGFIAAIPQQGDTGGAVGKTLHVALNDTKVFGKTPLFDKAFLQAELTYNRLLSVTEGFAQYRGNSAYTGIDKSTREFFGMNAYFAPTWNQVFPGVDLSMPLVYSTGISGESAVPLGGNKGTGSYSAGIGALVNSKYQIDLRYTAFFGGYRVAPNGTISSYAGLSALLSDRNNVLLTFKTKF</sequence>
<feature type="chain" id="PRO_5046665754" evidence="1">
    <location>
        <begin position="32"/>
        <end position="561"/>
    </location>
</feature>
<keyword evidence="3" id="KW-1185">Reference proteome</keyword>
<comment type="caution">
    <text evidence="2">The sequence shown here is derived from an EMBL/GenBank/DDBJ whole genome shotgun (WGS) entry which is preliminary data.</text>
</comment>
<accession>A0ABT7XPF8</accession>
<keyword evidence="1" id="KW-0732">Signal</keyword>
<reference evidence="2" key="1">
    <citation type="submission" date="2023-06" db="EMBL/GenBank/DDBJ databases">
        <authorList>
            <person name="Zhang S."/>
        </authorList>
    </citation>
    <scope>NUCLEOTIDE SEQUENCE</scope>
    <source>
        <strain evidence="2">SG2303</strain>
    </source>
</reference>
<dbReference type="RefSeq" id="WP_289830318.1">
    <property type="nucleotide sequence ID" value="NZ_JAUEDK010000020.1"/>
</dbReference>
<dbReference type="Proteomes" id="UP001168540">
    <property type="component" value="Unassembled WGS sequence"/>
</dbReference>
<dbReference type="InterPro" id="IPR010727">
    <property type="entry name" value="DUF1302"/>
</dbReference>
<dbReference type="Pfam" id="PF06980">
    <property type="entry name" value="DUF1302"/>
    <property type="match status" value="1"/>
</dbReference>